<organism evidence="1 2">
    <name type="scientific">Brucella haematophila</name>
    <dbReference type="NCBI Taxonomy" id="419474"/>
    <lineage>
        <taxon>Bacteria</taxon>
        <taxon>Pseudomonadati</taxon>
        <taxon>Pseudomonadota</taxon>
        <taxon>Alphaproteobacteria</taxon>
        <taxon>Hyphomicrobiales</taxon>
        <taxon>Brucellaceae</taxon>
        <taxon>Brucella/Ochrobactrum group</taxon>
        <taxon>Brucella</taxon>
    </lineage>
</organism>
<name>A0ABX1DMW2_9HYPH</name>
<dbReference type="EMBL" id="JAAVLN010000002">
    <property type="protein sequence ID" value="NKC04264.1"/>
    <property type="molecule type" value="Genomic_DNA"/>
</dbReference>
<reference evidence="1 2" key="1">
    <citation type="submission" date="2020-03" db="EMBL/GenBank/DDBJ databases">
        <title>Whole genome sequencing of clinical and environmental type strains of Ochrobactrum.</title>
        <authorList>
            <person name="Dharne M."/>
        </authorList>
    </citation>
    <scope>NUCLEOTIDE SEQUENCE [LARGE SCALE GENOMIC DNA]</scope>
    <source>
        <strain evidence="1 2">CIP 109452</strain>
    </source>
</reference>
<evidence type="ECO:0000313" key="1">
    <source>
        <dbReference type="EMBL" id="NKC04264.1"/>
    </source>
</evidence>
<dbReference type="Proteomes" id="UP000704467">
    <property type="component" value="Unassembled WGS sequence"/>
</dbReference>
<gene>
    <name evidence="1" type="ORF">HED55_16535</name>
</gene>
<sequence length="97" mass="10904">MEIADLKRSGEFIVHEIDRGLLVTTLAYLAINRGILERWLATKPSPEDVSDLIDQIRNDLKNTHSNESLDPETELLLVEKALAIVDQFFEKGLSIGT</sequence>
<accession>A0ABX1DMW2</accession>
<keyword evidence="2" id="KW-1185">Reference proteome</keyword>
<protein>
    <submittedName>
        <fullName evidence="1">Uncharacterized protein</fullName>
    </submittedName>
</protein>
<comment type="caution">
    <text evidence="1">The sequence shown here is derived from an EMBL/GenBank/DDBJ whole genome shotgun (WGS) entry which is preliminary data.</text>
</comment>
<evidence type="ECO:0000313" key="2">
    <source>
        <dbReference type="Proteomes" id="UP000704467"/>
    </source>
</evidence>
<proteinExistence type="predicted"/>